<evidence type="ECO:0000313" key="3">
    <source>
        <dbReference type="EMBL" id="MFC0843728.1"/>
    </source>
</evidence>
<gene>
    <name evidence="3" type="ORF">ACFH04_08340</name>
</gene>
<dbReference type="PANTHER" id="PTHR33744">
    <property type="entry name" value="CARBOHYDRATE DIACID REGULATOR"/>
    <property type="match status" value="1"/>
</dbReference>
<proteinExistence type="predicted"/>
<name>A0ABV6TE76_9ACTN</name>
<feature type="domain" description="PucR C-terminal helix-turn-helix" evidence="2">
    <location>
        <begin position="347"/>
        <end position="399"/>
    </location>
</feature>
<dbReference type="InterPro" id="IPR051448">
    <property type="entry name" value="CdaR-like_regulators"/>
</dbReference>
<organism evidence="3 4">
    <name type="scientific">Streptomyces noboritoensis</name>
    <dbReference type="NCBI Taxonomy" id="67337"/>
    <lineage>
        <taxon>Bacteria</taxon>
        <taxon>Bacillati</taxon>
        <taxon>Actinomycetota</taxon>
        <taxon>Actinomycetes</taxon>
        <taxon>Kitasatosporales</taxon>
        <taxon>Streptomycetaceae</taxon>
        <taxon>Streptomyces</taxon>
    </lineage>
</organism>
<reference evidence="3 4" key="1">
    <citation type="submission" date="2024-09" db="EMBL/GenBank/DDBJ databases">
        <authorList>
            <person name="Sun Q."/>
            <person name="Mori K."/>
        </authorList>
    </citation>
    <scope>NUCLEOTIDE SEQUENCE [LARGE SCALE GENOMIC DNA]</scope>
    <source>
        <strain evidence="3 4">JCM 4557</strain>
    </source>
</reference>
<protein>
    <submittedName>
        <fullName evidence="3">Helix-turn-helix domain-containing protein</fullName>
    </submittedName>
</protein>
<feature type="region of interest" description="Disordered" evidence="1">
    <location>
        <begin position="1"/>
        <end position="23"/>
    </location>
</feature>
<dbReference type="Pfam" id="PF13556">
    <property type="entry name" value="HTH_30"/>
    <property type="match status" value="2"/>
</dbReference>
<dbReference type="RefSeq" id="WP_394317425.1">
    <property type="nucleotide sequence ID" value="NZ_JBHMQV010000009.1"/>
</dbReference>
<dbReference type="InterPro" id="IPR025736">
    <property type="entry name" value="PucR_C-HTH_dom"/>
</dbReference>
<dbReference type="InterPro" id="IPR042070">
    <property type="entry name" value="PucR_C-HTH_sf"/>
</dbReference>
<dbReference type="Proteomes" id="UP001589887">
    <property type="component" value="Unassembled WGS sequence"/>
</dbReference>
<feature type="compositionally biased region" description="Low complexity" evidence="1">
    <location>
        <begin position="9"/>
        <end position="21"/>
    </location>
</feature>
<dbReference type="Gene3D" id="1.10.10.2840">
    <property type="entry name" value="PucR C-terminal helix-turn-helix domain"/>
    <property type="match status" value="2"/>
</dbReference>
<accession>A0ABV6TE76</accession>
<evidence type="ECO:0000256" key="1">
    <source>
        <dbReference type="SAM" id="MobiDB-lite"/>
    </source>
</evidence>
<sequence length="528" mass="56539">MTAAKDVLRAASDSTATTARDATGRARRADDILGLQRAARTGGSQAVLDWLTRRTQGDVLLVSSTAAVLSTGQRSRCADNETVREAVRQGVGELARRQAGSMAIDTDGHTVLLYPLDRLETTAPVLASVAPRGTGGLAPLLADAASTLRLCWKAEHAELLLARLEPAEDRAREAVLHLLMNGHITAAHQIAGALRPRLPRKVQVGVFEDAPAQRGEIAARLATVAPDAWIVPCAVYDSHLIVLVSAADDPRQTGPSSQQCIATTLDTCLVGVSDPVPLADTATGYAQAFHALASARYRADRRATFTSSPDLELAIGPAAHLWAERFLAPLRTRPRRPQDPGSGELLATAASWLSFSSQATKHLKIHRNTLSARLKHIARQLDLDLDRIADQSVLALALRTHTPDRTTAAPLTHDAPAQPPRGTAGALHHLDTLLSQPAVTQWARVQLQPLTADSQPFDLAQTLTAWLDHDADIEATAFALSLSGTAVRKRLARAEEALQRSLLRPPTARHDLWLAQRALSLAGAGKPR</sequence>
<feature type="domain" description="PucR C-terminal helix-turn-helix" evidence="2">
    <location>
        <begin position="459"/>
        <end position="517"/>
    </location>
</feature>
<dbReference type="EMBL" id="JBHMQV010000009">
    <property type="protein sequence ID" value="MFC0843728.1"/>
    <property type="molecule type" value="Genomic_DNA"/>
</dbReference>
<evidence type="ECO:0000313" key="4">
    <source>
        <dbReference type="Proteomes" id="UP001589887"/>
    </source>
</evidence>
<evidence type="ECO:0000259" key="2">
    <source>
        <dbReference type="Pfam" id="PF13556"/>
    </source>
</evidence>
<comment type="caution">
    <text evidence="3">The sequence shown here is derived from an EMBL/GenBank/DDBJ whole genome shotgun (WGS) entry which is preliminary data.</text>
</comment>
<dbReference type="PANTHER" id="PTHR33744:SF1">
    <property type="entry name" value="DNA-BINDING TRANSCRIPTIONAL ACTIVATOR ADER"/>
    <property type="match status" value="1"/>
</dbReference>
<keyword evidence="4" id="KW-1185">Reference proteome</keyword>